<feature type="domain" description="PAS" evidence="2">
    <location>
        <begin position="151"/>
        <end position="222"/>
    </location>
</feature>
<dbReference type="InterPro" id="IPR035965">
    <property type="entry name" value="PAS-like_dom_sf"/>
</dbReference>
<name>A0A251WZZ8_9RHOB</name>
<feature type="domain" description="PAS" evidence="2">
    <location>
        <begin position="397"/>
        <end position="464"/>
    </location>
</feature>
<dbReference type="AlphaFoldDB" id="A0A251WZZ8"/>
<reference evidence="3 4" key="1">
    <citation type="submission" date="2016-12" db="EMBL/GenBank/DDBJ databases">
        <title>The draft genome sequence of HSLHS2.</title>
        <authorList>
            <person name="Hu D."/>
            <person name="Wang L."/>
            <person name="Shao Z."/>
        </authorList>
    </citation>
    <scope>NUCLEOTIDE SEQUENCE [LARGE SCALE GENOMIC DNA]</scope>
    <source>
        <strain evidence="3">MCCC 1A06712</strain>
    </source>
</reference>
<sequence length="525" mass="59427">MTIQGLVLTCLLGVGLSGTFIYAIMRHFDQKRQTARALLREAEEKIVFLFDDHNLIDATPAARALIKNRTTETTDWDRFVALFAPHFPHLRSHLETLSQDGRRVLTSPDNPDLQVIAEYWNGLSRISYDDGSHRGETIDRAAAASLNDELQALRNIAEDSPQLIWKQDINGTITWANRAYLDLASQHSGCAPTDIQTWPPLNLFNTPSEGGTLLDSAISRQNIHISGDPDETWFDVSCVPRPTETLFFATNITKVVQAEETQRSYVQTLVKTFAQLSIGLAIFDRERRLMIFNPALMDLTGIRPEFLASRPGIHTFLDRMREARMIPEPKNYTNWRETIIDMETRAKDGTYCEKWDLPNGQTFRVTGRPHPDGALAFLFEDISAEISLTRRFRNQIDSSQAVLDNFDTAVAVFSSAGTLTIHNSAYEKLWHHQPMAQFVGTSLLEESRIWQKSTVPTPVWSRLREELCSMSPRSAWNDSIRLNNGREIVCCVKPLPNGDTLVEFRPDVPLSQGTYEQPTLWAAHG</sequence>
<dbReference type="Gene3D" id="3.30.450.20">
    <property type="entry name" value="PAS domain"/>
    <property type="match status" value="2"/>
</dbReference>
<keyword evidence="1" id="KW-0472">Membrane</keyword>
<dbReference type="OrthoDB" id="9797304at2"/>
<protein>
    <recommendedName>
        <fullName evidence="2">PAS domain-containing protein</fullName>
    </recommendedName>
</protein>
<evidence type="ECO:0000256" key="1">
    <source>
        <dbReference type="SAM" id="Phobius"/>
    </source>
</evidence>
<dbReference type="Proteomes" id="UP000194664">
    <property type="component" value="Unassembled WGS sequence"/>
</dbReference>
<dbReference type="InterPro" id="IPR000014">
    <property type="entry name" value="PAS"/>
</dbReference>
<evidence type="ECO:0000259" key="2">
    <source>
        <dbReference type="SMART" id="SM00091"/>
    </source>
</evidence>
<feature type="transmembrane region" description="Helical" evidence="1">
    <location>
        <begin position="6"/>
        <end position="25"/>
    </location>
</feature>
<evidence type="ECO:0000313" key="4">
    <source>
        <dbReference type="Proteomes" id="UP000194664"/>
    </source>
</evidence>
<accession>A0A251WZZ8</accession>
<keyword evidence="1" id="KW-1133">Transmembrane helix</keyword>
<keyword evidence="1" id="KW-0812">Transmembrane</keyword>
<keyword evidence="4" id="KW-1185">Reference proteome</keyword>
<proteinExistence type="predicted"/>
<dbReference type="Pfam" id="PF12860">
    <property type="entry name" value="PAS_7"/>
    <property type="match status" value="1"/>
</dbReference>
<evidence type="ECO:0000313" key="3">
    <source>
        <dbReference type="EMBL" id="OUD09715.1"/>
    </source>
</evidence>
<gene>
    <name evidence="3" type="ORF">BVC71_07735</name>
</gene>
<dbReference type="SMART" id="SM00091">
    <property type="entry name" value="PAS"/>
    <property type="match status" value="3"/>
</dbReference>
<dbReference type="SUPFAM" id="SSF55785">
    <property type="entry name" value="PYP-like sensor domain (PAS domain)"/>
    <property type="match status" value="2"/>
</dbReference>
<comment type="caution">
    <text evidence="3">The sequence shown here is derived from an EMBL/GenBank/DDBJ whole genome shotgun (WGS) entry which is preliminary data.</text>
</comment>
<organism evidence="3 4">
    <name type="scientific">Marivivens niveibacter</name>
    <dbReference type="NCBI Taxonomy" id="1930667"/>
    <lineage>
        <taxon>Bacteria</taxon>
        <taxon>Pseudomonadati</taxon>
        <taxon>Pseudomonadota</taxon>
        <taxon>Alphaproteobacteria</taxon>
        <taxon>Rhodobacterales</taxon>
        <taxon>Paracoccaceae</taxon>
        <taxon>Marivivens group</taxon>
        <taxon>Marivivens</taxon>
    </lineage>
</organism>
<dbReference type="RefSeq" id="WP_086451050.1">
    <property type="nucleotide sequence ID" value="NZ_MSPP01000002.1"/>
</dbReference>
<feature type="domain" description="PAS" evidence="2">
    <location>
        <begin position="267"/>
        <end position="337"/>
    </location>
</feature>
<dbReference type="EMBL" id="MSPP01000002">
    <property type="protein sequence ID" value="OUD09715.1"/>
    <property type="molecule type" value="Genomic_DNA"/>
</dbReference>